<dbReference type="GO" id="GO:0016491">
    <property type="term" value="F:oxidoreductase activity"/>
    <property type="evidence" value="ECO:0007669"/>
    <property type="project" value="InterPro"/>
</dbReference>
<sequence length="337" mass="36096">MKAYKLHAPKNLDNFKLGEYDEPTARDHEVKIQVKAVSLNYRDWALANGWFGYPGEKLPFVPFSDAAGLVTEVGASVTKFRAGDRVAVNFFPDWHDGAFSAAKTTRSLGGSTDGVLAEYVCFPEDAVAKVPDSFSFEEAAAFPCAGVTAWHSLVVEGRLQPTDTVLLQGTGGVSVFGLQIAKLLGAQVIITSSSDDKLAQAQALGADQLINYKQTPNWEAKARELTQGEGVTHVLEVAGQLARSIKALKAGGSIFQIGAVGGPNDEAPNLSMLPLNTQRLQGIYVGSTQMLTDMLVAFDRNHLKPVISKTFSFDEAKEALAYMGSGSHFGKIVVQVG</sequence>
<protein>
    <submittedName>
        <fullName evidence="2">NAD(P)-dependent alcohol dehydrogenase</fullName>
    </submittedName>
</protein>
<dbReference type="PANTHER" id="PTHR45033:SF2">
    <property type="entry name" value="ZINC-TYPE ALCOHOL DEHYDROGENASE-LIKE PROTEIN C1773.06C"/>
    <property type="match status" value="1"/>
</dbReference>
<evidence type="ECO:0000259" key="1">
    <source>
        <dbReference type="SMART" id="SM00829"/>
    </source>
</evidence>
<dbReference type="SUPFAM" id="SSF50129">
    <property type="entry name" value="GroES-like"/>
    <property type="match status" value="1"/>
</dbReference>
<organism evidence="2 3">
    <name type="scientific">Hymenobacter telluris</name>
    <dbReference type="NCBI Taxonomy" id="2816474"/>
    <lineage>
        <taxon>Bacteria</taxon>
        <taxon>Pseudomonadati</taxon>
        <taxon>Bacteroidota</taxon>
        <taxon>Cytophagia</taxon>
        <taxon>Cytophagales</taxon>
        <taxon>Hymenobacteraceae</taxon>
        <taxon>Hymenobacter</taxon>
    </lineage>
</organism>
<dbReference type="Pfam" id="PF08240">
    <property type="entry name" value="ADH_N"/>
    <property type="match status" value="1"/>
</dbReference>
<dbReference type="InterPro" id="IPR020843">
    <property type="entry name" value="ER"/>
</dbReference>
<dbReference type="InterPro" id="IPR013149">
    <property type="entry name" value="ADH-like_C"/>
</dbReference>
<name>A0A939JAM2_9BACT</name>
<evidence type="ECO:0000313" key="2">
    <source>
        <dbReference type="EMBL" id="MBO0356380.1"/>
    </source>
</evidence>
<gene>
    <name evidence="2" type="ORF">J0X19_00345</name>
</gene>
<dbReference type="Gene3D" id="3.40.50.720">
    <property type="entry name" value="NAD(P)-binding Rossmann-like Domain"/>
    <property type="match status" value="1"/>
</dbReference>
<dbReference type="CDD" id="cd08276">
    <property type="entry name" value="MDR7"/>
    <property type="match status" value="1"/>
</dbReference>
<dbReference type="InterPro" id="IPR036291">
    <property type="entry name" value="NAD(P)-bd_dom_sf"/>
</dbReference>
<dbReference type="RefSeq" id="WP_206979896.1">
    <property type="nucleotide sequence ID" value="NZ_JAFLQZ010000001.1"/>
</dbReference>
<dbReference type="InterPro" id="IPR011032">
    <property type="entry name" value="GroES-like_sf"/>
</dbReference>
<dbReference type="Pfam" id="PF00107">
    <property type="entry name" value="ADH_zinc_N"/>
    <property type="match status" value="1"/>
</dbReference>
<reference evidence="2" key="1">
    <citation type="submission" date="2021-03" db="EMBL/GenBank/DDBJ databases">
        <authorList>
            <person name="Kim M.K."/>
        </authorList>
    </citation>
    <scope>NUCLEOTIDE SEQUENCE</scope>
    <source>
        <strain evidence="2">BT186</strain>
    </source>
</reference>
<dbReference type="SMART" id="SM00829">
    <property type="entry name" value="PKS_ER"/>
    <property type="match status" value="1"/>
</dbReference>
<dbReference type="Proteomes" id="UP000664144">
    <property type="component" value="Unassembled WGS sequence"/>
</dbReference>
<dbReference type="Gene3D" id="3.90.180.10">
    <property type="entry name" value="Medium-chain alcohol dehydrogenases, catalytic domain"/>
    <property type="match status" value="1"/>
</dbReference>
<dbReference type="PANTHER" id="PTHR45033">
    <property type="match status" value="1"/>
</dbReference>
<dbReference type="AlphaFoldDB" id="A0A939JAM2"/>
<dbReference type="EMBL" id="JAFLQZ010000001">
    <property type="protein sequence ID" value="MBO0356380.1"/>
    <property type="molecule type" value="Genomic_DNA"/>
</dbReference>
<keyword evidence="3" id="KW-1185">Reference proteome</keyword>
<dbReference type="InterPro" id="IPR052711">
    <property type="entry name" value="Zinc_ADH-like"/>
</dbReference>
<dbReference type="SUPFAM" id="SSF51735">
    <property type="entry name" value="NAD(P)-binding Rossmann-fold domains"/>
    <property type="match status" value="1"/>
</dbReference>
<evidence type="ECO:0000313" key="3">
    <source>
        <dbReference type="Proteomes" id="UP000664144"/>
    </source>
</evidence>
<proteinExistence type="predicted"/>
<comment type="caution">
    <text evidence="2">The sequence shown here is derived from an EMBL/GenBank/DDBJ whole genome shotgun (WGS) entry which is preliminary data.</text>
</comment>
<feature type="domain" description="Enoyl reductase (ER)" evidence="1">
    <location>
        <begin position="10"/>
        <end position="334"/>
    </location>
</feature>
<accession>A0A939JAM2</accession>
<dbReference type="InterPro" id="IPR013154">
    <property type="entry name" value="ADH-like_N"/>
</dbReference>